<organism evidence="1">
    <name type="scientific">Archaeoglobus fulgidus</name>
    <dbReference type="NCBI Taxonomy" id="2234"/>
    <lineage>
        <taxon>Archaea</taxon>
        <taxon>Methanobacteriati</taxon>
        <taxon>Methanobacteriota</taxon>
        <taxon>Archaeoglobi</taxon>
        <taxon>Archaeoglobales</taxon>
        <taxon>Archaeoglobaceae</taxon>
        <taxon>Archaeoglobus</taxon>
    </lineage>
</organism>
<comment type="caution">
    <text evidence="1">The sequence shown here is derived from an EMBL/GenBank/DDBJ whole genome shotgun (WGS) entry which is preliminary data.</text>
</comment>
<gene>
    <name evidence="1" type="ORF">ENN70_08985</name>
</gene>
<protein>
    <submittedName>
        <fullName evidence="1">Uncharacterized protein</fullName>
    </submittedName>
</protein>
<feature type="non-terminal residue" evidence="1">
    <location>
        <position position="83"/>
    </location>
</feature>
<name>A0A7C2NB26_ARCFL</name>
<dbReference type="EMBL" id="DSCQ01000119">
    <property type="protein sequence ID" value="HET22160.1"/>
    <property type="molecule type" value="Genomic_DNA"/>
</dbReference>
<sequence length="83" mass="9391">MAADDFEEFTKKLEIALEPIVEKIRLSGLHGAIIDRRGNEMELILSFRFPDEETARVVAEIYFRIFKKAGVEVSFAPLNGHPG</sequence>
<accession>A0A7C2NB26</accession>
<dbReference type="AlphaFoldDB" id="A0A7C2NB26"/>
<reference evidence="1" key="1">
    <citation type="journal article" date="2020" name="mSystems">
        <title>Genome- and Community-Level Interaction Insights into Carbon Utilization and Element Cycling Functions of Hydrothermarchaeota in Hydrothermal Sediment.</title>
        <authorList>
            <person name="Zhou Z."/>
            <person name="Liu Y."/>
            <person name="Xu W."/>
            <person name="Pan J."/>
            <person name="Luo Z.H."/>
            <person name="Li M."/>
        </authorList>
    </citation>
    <scope>NUCLEOTIDE SEQUENCE [LARGE SCALE GENOMIC DNA]</scope>
    <source>
        <strain evidence="1">SpSt-12</strain>
    </source>
</reference>
<proteinExistence type="predicted"/>
<evidence type="ECO:0000313" key="1">
    <source>
        <dbReference type="EMBL" id="HET22160.1"/>
    </source>
</evidence>